<organism evidence="2 3">
    <name type="scientific">Pichia kluyveri</name>
    <name type="common">Yeast</name>
    <dbReference type="NCBI Taxonomy" id="36015"/>
    <lineage>
        <taxon>Eukaryota</taxon>
        <taxon>Fungi</taxon>
        <taxon>Dikarya</taxon>
        <taxon>Ascomycota</taxon>
        <taxon>Saccharomycotina</taxon>
        <taxon>Pichiomycetes</taxon>
        <taxon>Pichiales</taxon>
        <taxon>Pichiaceae</taxon>
        <taxon>Pichia</taxon>
    </lineage>
</organism>
<accession>A0AAV5RAQ4</accession>
<dbReference type="AlphaFoldDB" id="A0AAV5RAQ4"/>
<feature type="compositionally biased region" description="Low complexity" evidence="1">
    <location>
        <begin position="227"/>
        <end position="237"/>
    </location>
</feature>
<evidence type="ECO:0000256" key="1">
    <source>
        <dbReference type="SAM" id="MobiDB-lite"/>
    </source>
</evidence>
<proteinExistence type="predicted"/>
<feature type="region of interest" description="Disordered" evidence="1">
    <location>
        <begin position="218"/>
        <end position="243"/>
    </location>
</feature>
<feature type="region of interest" description="Disordered" evidence="1">
    <location>
        <begin position="278"/>
        <end position="311"/>
    </location>
</feature>
<feature type="compositionally biased region" description="Low complexity" evidence="1">
    <location>
        <begin position="280"/>
        <end position="289"/>
    </location>
</feature>
<dbReference type="Proteomes" id="UP001378960">
    <property type="component" value="Unassembled WGS sequence"/>
</dbReference>
<feature type="compositionally biased region" description="Low complexity" evidence="1">
    <location>
        <begin position="52"/>
        <end position="63"/>
    </location>
</feature>
<sequence>MVLKPSHNINNKPLHWSKSHAASSLSVSVSTPTSSFNECETQISGFPPIQIESSESSSESSESWPEYPTQPVLKDHSKLSFLDKYILNNKIIHHPNDHNNNHHNNIEVIKEPPLSSSSSSSVPSGGASIFKKMISRKTLIPKTKAFKRITADMQFEQCPLDEEIHHELLTTIAMREDDLILNYNPHNIHNTQNLNNIQHMQSIQNKHNFELIHKANESWNKNRRKSTNSINSQSTTNGLNDTIIFNKKPQLQLSKTKSSISIPSLNRKRKRLVDDLQTYNDNSNNNNNNLTDQGSEHGSCVETDPETDTETSHLSWMISNKRRLVSASVTNSPKSPAMEPFPSRRNSVLFLSLQSASDELENMSLK</sequence>
<comment type="caution">
    <text evidence="2">The sequence shown here is derived from an EMBL/GenBank/DDBJ whole genome shotgun (WGS) entry which is preliminary data.</text>
</comment>
<dbReference type="EMBL" id="BTGB01000009">
    <property type="protein sequence ID" value="GMM48513.1"/>
    <property type="molecule type" value="Genomic_DNA"/>
</dbReference>
<feature type="region of interest" description="Disordered" evidence="1">
    <location>
        <begin position="47"/>
        <end position="71"/>
    </location>
</feature>
<evidence type="ECO:0000313" key="2">
    <source>
        <dbReference type="EMBL" id="GMM48513.1"/>
    </source>
</evidence>
<name>A0AAV5RAQ4_PICKL</name>
<reference evidence="2 3" key="1">
    <citation type="journal article" date="2023" name="Elife">
        <title>Identification of key yeast species and microbe-microbe interactions impacting larval growth of Drosophila in the wild.</title>
        <authorList>
            <person name="Mure A."/>
            <person name="Sugiura Y."/>
            <person name="Maeda R."/>
            <person name="Honda K."/>
            <person name="Sakurai N."/>
            <person name="Takahashi Y."/>
            <person name="Watada M."/>
            <person name="Katoh T."/>
            <person name="Gotoh A."/>
            <person name="Gotoh Y."/>
            <person name="Taniguchi I."/>
            <person name="Nakamura K."/>
            <person name="Hayashi T."/>
            <person name="Katayama T."/>
            <person name="Uemura T."/>
            <person name="Hattori Y."/>
        </authorList>
    </citation>
    <scope>NUCLEOTIDE SEQUENCE [LARGE SCALE GENOMIC DNA]</scope>
    <source>
        <strain evidence="2 3">PK-24</strain>
    </source>
</reference>
<gene>
    <name evidence="2" type="ORF">DAPK24_051110</name>
</gene>
<protein>
    <submittedName>
        <fullName evidence="2">Uncharacterized protein</fullName>
    </submittedName>
</protein>
<keyword evidence="3" id="KW-1185">Reference proteome</keyword>
<evidence type="ECO:0000313" key="3">
    <source>
        <dbReference type="Proteomes" id="UP001378960"/>
    </source>
</evidence>